<dbReference type="PANTHER" id="PTHR43648">
    <property type="entry name" value="ELECTRON TRANSFER FLAVOPROTEIN BETA SUBUNIT LYSINE METHYLTRANSFERASE"/>
    <property type="match status" value="1"/>
</dbReference>
<dbReference type="Pfam" id="PF06325">
    <property type="entry name" value="PrmA"/>
    <property type="match status" value="1"/>
</dbReference>
<evidence type="ECO:0000256" key="1">
    <source>
        <dbReference type="ARBA" id="ARBA00009741"/>
    </source>
</evidence>
<dbReference type="GO" id="GO:0032259">
    <property type="term" value="P:methylation"/>
    <property type="evidence" value="ECO:0007669"/>
    <property type="project" value="UniProtKB-KW"/>
</dbReference>
<dbReference type="EC" id="2.1.1.-" evidence="6"/>
<keyword evidence="5 6" id="KW-0949">S-adenosyl-L-methionine</keyword>
<keyword evidence="3 6" id="KW-0489">Methyltransferase</keyword>
<keyword evidence="8" id="KW-1185">Reference proteome</keyword>
<comment type="subcellular location">
    <subcellularLocation>
        <location evidence="6">Cytoplasm</location>
    </subcellularLocation>
</comment>
<feature type="binding site" evidence="6">
    <location>
        <position position="166"/>
    </location>
    <ligand>
        <name>S-adenosyl-L-methionine</name>
        <dbReference type="ChEBI" id="CHEBI:59789"/>
    </ligand>
</feature>
<dbReference type="EMBL" id="JAGSOY010000012">
    <property type="protein sequence ID" value="MBU2710922.1"/>
    <property type="molecule type" value="Genomic_DNA"/>
</dbReference>
<feature type="binding site" evidence="6">
    <location>
        <position position="188"/>
    </location>
    <ligand>
        <name>S-adenosyl-L-methionine</name>
        <dbReference type="ChEBI" id="CHEBI:59789"/>
    </ligand>
</feature>
<dbReference type="PANTHER" id="PTHR43648:SF1">
    <property type="entry name" value="ELECTRON TRANSFER FLAVOPROTEIN BETA SUBUNIT LYSINE METHYLTRANSFERASE"/>
    <property type="match status" value="1"/>
</dbReference>
<dbReference type="PIRSF" id="PIRSF000401">
    <property type="entry name" value="RPL11_MTase"/>
    <property type="match status" value="1"/>
</dbReference>
<keyword evidence="4 6" id="KW-0808">Transferase</keyword>
<accession>A0ABS5ZDA6</accession>
<evidence type="ECO:0000256" key="4">
    <source>
        <dbReference type="ARBA" id="ARBA00022679"/>
    </source>
</evidence>
<feature type="binding site" evidence="6">
    <location>
        <position position="230"/>
    </location>
    <ligand>
        <name>S-adenosyl-L-methionine</name>
        <dbReference type="ChEBI" id="CHEBI:59789"/>
    </ligand>
</feature>
<name>A0ABS5ZDA6_9GAMM</name>
<organism evidence="7 8">
    <name type="scientific">Zooshikella harenae</name>
    <dbReference type="NCBI Taxonomy" id="2827238"/>
    <lineage>
        <taxon>Bacteria</taxon>
        <taxon>Pseudomonadati</taxon>
        <taxon>Pseudomonadota</taxon>
        <taxon>Gammaproteobacteria</taxon>
        <taxon>Oceanospirillales</taxon>
        <taxon>Zooshikellaceae</taxon>
        <taxon>Zooshikella</taxon>
    </lineage>
</organism>
<dbReference type="NCBIfam" id="TIGR00406">
    <property type="entry name" value="prmA"/>
    <property type="match status" value="1"/>
</dbReference>
<dbReference type="GO" id="GO:0008168">
    <property type="term" value="F:methyltransferase activity"/>
    <property type="evidence" value="ECO:0007669"/>
    <property type="project" value="UniProtKB-KW"/>
</dbReference>
<evidence type="ECO:0000256" key="5">
    <source>
        <dbReference type="ARBA" id="ARBA00022691"/>
    </source>
</evidence>
<comment type="similarity">
    <text evidence="1 6">Belongs to the methyltransferase superfamily. PrmA family.</text>
</comment>
<dbReference type="SUPFAM" id="SSF53335">
    <property type="entry name" value="S-adenosyl-L-methionine-dependent methyltransferases"/>
    <property type="match status" value="1"/>
</dbReference>
<dbReference type="Gene3D" id="3.40.50.150">
    <property type="entry name" value="Vaccinia Virus protein VP39"/>
    <property type="match status" value="1"/>
</dbReference>
<dbReference type="CDD" id="cd02440">
    <property type="entry name" value="AdoMet_MTases"/>
    <property type="match status" value="1"/>
</dbReference>
<comment type="caution">
    <text evidence="7">The sequence shown here is derived from an EMBL/GenBank/DDBJ whole genome shotgun (WGS) entry which is preliminary data.</text>
</comment>
<comment type="catalytic activity">
    <reaction evidence="6">
        <text>L-lysyl-[protein] + 3 S-adenosyl-L-methionine = N(6),N(6),N(6)-trimethyl-L-lysyl-[protein] + 3 S-adenosyl-L-homocysteine + 3 H(+)</text>
        <dbReference type="Rhea" id="RHEA:54192"/>
        <dbReference type="Rhea" id="RHEA-COMP:9752"/>
        <dbReference type="Rhea" id="RHEA-COMP:13826"/>
        <dbReference type="ChEBI" id="CHEBI:15378"/>
        <dbReference type="ChEBI" id="CHEBI:29969"/>
        <dbReference type="ChEBI" id="CHEBI:57856"/>
        <dbReference type="ChEBI" id="CHEBI:59789"/>
        <dbReference type="ChEBI" id="CHEBI:61961"/>
    </reaction>
</comment>
<evidence type="ECO:0000313" key="7">
    <source>
        <dbReference type="EMBL" id="MBU2710922.1"/>
    </source>
</evidence>
<dbReference type="Proteomes" id="UP000690515">
    <property type="component" value="Unassembled WGS sequence"/>
</dbReference>
<dbReference type="InterPro" id="IPR050078">
    <property type="entry name" value="Ribosomal_L11_MeTrfase_PrmA"/>
</dbReference>
<evidence type="ECO:0000256" key="3">
    <source>
        <dbReference type="ARBA" id="ARBA00022603"/>
    </source>
</evidence>
<keyword evidence="7" id="KW-0689">Ribosomal protein</keyword>
<dbReference type="HAMAP" id="MF_00735">
    <property type="entry name" value="Methyltr_PrmA"/>
    <property type="match status" value="1"/>
</dbReference>
<feature type="binding site" evidence="6">
    <location>
        <position position="145"/>
    </location>
    <ligand>
        <name>S-adenosyl-L-methionine</name>
        <dbReference type="ChEBI" id="CHEBI:59789"/>
    </ligand>
</feature>
<dbReference type="InterPro" id="IPR004498">
    <property type="entry name" value="Ribosomal_PrmA_MeTrfase"/>
</dbReference>
<dbReference type="GO" id="GO:0005840">
    <property type="term" value="C:ribosome"/>
    <property type="evidence" value="ECO:0007669"/>
    <property type="project" value="UniProtKB-KW"/>
</dbReference>
<sequence>MSWVQIKLEVNPKMVDELEDQLLALGACSVSYEDAQDKPVYEPELGTTPLWEKTVLIGLFTANTPMELVIASLENYFSPEVMPQYRVEIVEDKDWEREWMGQYHPMQFGERLWICPSWLEPPQPEAVNLRLDPGLAFGTGTHPTTAMCLSWLDTQNLSQRDVIDYGCGSGILAIASLLLGAKQVMAVDNDPQALQATADNAQRNHINPEQLHIYLPNDFPNTTTDVLVANILAKPLIDLAPKLAPLVKTNGLIALSGILMEQADQVIAAYAPWFTLEYFKTQEGWVCLAGRKAATR</sequence>
<protein>
    <recommendedName>
        <fullName evidence="6">Ribosomal protein L11 methyltransferase</fullName>
        <shortName evidence="6">L11 Mtase</shortName>
        <ecNumber evidence="6">2.1.1.-</ecNumber>
    </recommendedName>
</protein>
<keyword evidence="7" id="KW-0687">Ribonucleoprotein</keyword>
<comment type="function">
    <text evidence="6">Methylates ribosomal protein L11.</text>
</comment>
<proteinExistence type="inferred from homology"/>
<dbReference type="RefSeq" id="WP_215819083.1">
    <property type="nucleotide sequence ID" value="NZ_JAGSOY010000012.1"/>
</dbReference>
<gene>
    <name evidence="6 7" type="primary">prmA</name>
    <name evidence="7" type="ORF">KCG35_07605</name>
</gene>
<reference evidence="7 8" key="1">
    <citation type="submission" date="2021-04" db="EMBL/GenBank/DDBJ databases">
        <authorList>
            <person name="Pira H."/>
            <person name="Risdian C."/>
            <person name="Wink J."/>
        </authorList>
    </citation>
    <scope>NUCLEOTIDE SEQUENCE [LARGE SCALE GENOMIC DNA]</scope>
    <source>
        <strain evidence="7 8">WH53</strain>
    </source>
</reference>
<keyword evidence="2 6" id="KW-0963">Cytoplasm</keyword>
<evidence type="ECO:0000256" key="6">
    <source>
        <dbReference type="HAMAP-Rule" id="MF_00735"/>
    </source>
</evidence>
<evidence type="ECO:0000313" key="8">
    <source>
        <dbReference type="Proteomes" id="UP000690515"/>
    </source>
</evidence>
<evidence type="ECO:0000256" key="2">
    <source>
        <dbReference type="ARBA" id="ARBA00022490"/>
    </source>
</evidence>
<dbReference type="InterPro" id="IPR029063">
    <property type="entry name" value="SAM-dependent_MTases_sf"/>
</dbReference>